<sequence length="33" mass="3648">MVQGTQDTSPQPPTTVQVISRVLDAPRRTASYF</sequence>
<evidence type="ECO:0000256" key="1">
    <source>
        <dbReference type="SAM" id="MobiDB-lite"/>
    </source>
</evidence>
<feature type="region of interest" description="Disordered" evidence="1">
    <location>
        <begin position="1"/>
        <end position="22"/>
    </location>
</feature>
<comment type="caution">
    <text evidence="2">The sequence shown here is derived from an EMBL/GenBank/DDBJ whole genome shotgun (WGS) entry which is preliminary data.</text>
</comment>
<organism evidence="2 3">
    <name type="scientific">Kitasatospora gansuensis</name>
    <dbReference type="NCBI Taxonomy" id="258050"/>
    <lineage>
        <taxon>Bacteria</taxon>
        <taxon>Bacillati</taxon>
        <taxon>Actinomycetota</taxon>
        <taxon>Actinomycetes</taxon>
        <taxon>Kitasatosporales</taxon>
        <taxon>Streptomycetaceae</taxon>
        <taxon>Kitasatospora</taxon>
    </lineage>
</organism>
<feature type="compositionally biased region" description="Polar residues" evidence="1">
    <location>
        <begin position="1"/>
        <end position="18"/>
    </location>
</feature>
<gene>
    <name evidence="2" type="ORF">F4556_007219</name>
</gene>
<name>A0A7W7SJL2_9ACTN</name>
<dbReference type="EMBL" id="JACHJR010000001">
    <property type="protein sequence ID" value="MBB4951684.1"/>
    <property type="molecule type" value="Genomic_DNA"/>
</dbReference>
<reference evidence="2 3" key="1">
    <citation type="submission" date="2020-08" db="EMBL/GenBank/DDBJ databases">
        <title>Sequencing the genomes of 1000 actinobacteria strains.</title>
        <authorList>
            <person name="Klenk H.-P."/>
        </authorList>
    </citation>
    <scope>NUCLEOTIDE SEQUENCE [LARGE SCALE GENOMIC DNA]</scope>
    <source>
        <strain evidence="2 3">DSM 44786</strain>
    </source>
</reference>
<dbReference type="Proteomes" id="UP000573327">
    <property type="component" value="Unassembled WGS sequence"/>
</dbReference>
<evidence type="ECO:0000313" key="3">
    <source>
        <dbReference type="Proteomes" id="UP000573327"/>
    </source>
</evidence>
<protein>
    <submittedName>
        <fullName evidence="2">Uncharacterized protein</fullName>
    </submittedName>
</protein>
<accession>A0A7W7SJL2</accession>
<evidence type="ECO:0000313" key="2">
    <source>
        <dbReference type="EMBL" id="MBB4951684.1"/>
    </source>
</evidence>
<proteinExistence type="predicted"/>
<dbReference type="AlphaFoldDB" id="A0A7W7SJL2"/>
<keyword evidence="3" id="KW-1185">Reference proteome</keyword>